<dbReference type="EMBL" id="JABWUV010000003">
    <property type="protein sequence ID" value="KAF6369211.1"/>
    <property type="molecule type" value="Genomic_DNA"/>
</dbReference>
<protein>
    <submittedName>
        <fullName evidence="1">Uncharacterized protein</fullName>
    </submittedName>
</protein>
<name>A0A7J7Z4T8_MYOMY</name>
<proteinExistence type="predicted"/>
<dbReference type="AlphaFoldDB" id="A0A7J7Z4T8"/>
<comment type="caution">
    <text evidence="1">The sequence shown here is derived from an EMBL/GenBank/DDBJ whole genome shotgun (WGS) entry which is preliminary data.</text>
</comment>
<keyword evidence="2" id="KW-1185">Reference proteome</keyword>
<sequence length="202" mass="22534">MASGVFRTSVDMIWVSQAPPCVSNFTDTFQRFKACGGNCLFLQEGDTRGERRWTRPFKGAGGLGEGELAEWCLFQRMPEPLQPGGRTRVWAPGWEGPGQAAGGSCFFLREEQRPRPFLERAGRLWLPTLAGQFSPATVWLKPWASAGLSLAGTVPCFGALVRRMREISDGRAQDWDPSLRASGTAWVARIRLVECWGRRRGW</sequence>
<organism evidence="1 2">
    <name type="scientific">Myotis myotis</name>
    <name type="common">Greater mouse-eared bat</name>
    <name type="synonym">Vespertilio myotis</name>
    <dbReference type="NCBI Taxonomy" id="51298"/>
    <lineage>
        <taxon>Eukaryota</taxon>
        <taxon>Metazoa</taxon>
        <taxon>Chordata</taxon>
        <taxon>Craniata</taxon>
        <taxon>Vertebrata</taxon>
        <taxon>Euteleostomi</taxon>
        <taxon>Mammalia</taxon>
        <taxon>Eutheria</taxon>
        <taxon>Laurasiatheria</taxon>
        <taxon>Chiroptera</taxon>
        <taxon>Yangochiroptera</taxon>
        <taxon>Vespertilionidae</taxon>
        <taxon>Myotis</taxon>
    </lineage>
</organism>
<dbReference type="Proteomes" id="UP000527355">
    <property type="component" value="Unassembled WGS sequence"/>
</dbReference>
<gene>
    <name evidence="1" type="ORF">mMyoMyo1_010593</name>
</gene>
<evidence type="ECO:0000313" key="1">
    <source>
        <dbReference type="EMBL" id="KAF6369211.1"/>
    </source>
</evidence>
<reference evidence="1 2" key="1">
    <citation type="journal article" date="2020" name="Nature">
        <title>Six reference-quality genomes reveal evolution of bat adaptations.</title>
        <authorList>
            <person name="Jebb D."/>
            <person name="Huang Z."/>
            <person name="Pippel M."/>
            <person name="Hughes G.M."/>
            <person name="Lavrichenko K."/>
            <person name="Devanna P."/>
            <person name="Winkler S."/>
            <person name="Jermiin L.S."/>
            <person name="Skirmuntt E.C."/>
            <person name="Katzourakis A."/>
            <person name="Burkitt-Gray L."/>
            <person name="Ray D.A."/>
            <person name="Sullivan K.A.M."/>
            <person name="Roscito J.G."/>
            <person name="Kirilenko B.M."/>
            <person name="Davalos L.M."/>
            <person name="Corthals A.P."/>
            <person name="Power M.L."/>
            <person name="Jones G."/>
            <person name="Ransome R.D."/>
            <person name="Dechmann D.K.N."/>
            <person name="Locatelli A.G."/>
            <person name="Puechmaille S.J."/>
            <person name="Fedrigo O."/>
            <person name="Jarvis E.D."/>
            <person name="Hiller M."/>
            <person name="Vernes S.C."/>
            <person name="Myers E.W."/>
            <person name="Teeling E.C."/>
        </authorList>
    </citation>
    <scope>NUCLEOTIDE SEQUENCE [LARGE SCALE GENOMIC DNA]</scope>
    <source>
        <strain evidence="1">MMyoMyo1</strain>
        <tissue evidence="1">Flight muscle</tissue>
    </source>
</reference>
<evidence type="ECO:0000313" key="2">
    <source>
        <dbReference type="Proteomes" id="UP000527355"/>
    </source>
</evidence>
<accession>A0A7J7Z4T8</accession>